<evidence type="ECO:0000313" key="3">
    <source>
        <dbReference type="Proteomes" id="UP000228934"/>
    </source>
</evidence>
<keyword evidence="1" id="KW-0812">Transmembrane</keyword>
<keyword evidence="1" id="KW-1133">Transmembrane helix</keyword>
<reference evidence="3" key="1">
    <citation type="journal article" date="2017" name="Nat. Commun.">
        <title>The North American bullfrog draft genome provides insight into hormonal regulation of long noncoding RNA.</title>
        <authorList>
            <person name="Hammond S.A."/>
            <person name="Warren R.L."/>
            <person name="Vandervalk B.P."/>
            <person name="Kucuk E."/>
            <person name="Khan H."/>
            <person name="Gibb E.A."/>
            <person name="Pandoh P."/>
            <person name="Kirk H."/>
            <person name="Zhao Y."/>
            <person name="Jones M."/>
            <person name="Mungall A.J."/>
            <person name="Coope R."/>
            <person name="Pleasance S."/>
            <person name="Moore R.A."/>
            <person name="Holt R.A."/>
            <person name="Round J.M."/>
            <person name="Ohora S."/>
            <person name="Walle B.V."/>
            <person name="Veldhoen N."/>
            <person name="Helbing C.C."/>
            <person name="Birol I."/>
        </authorList>
    </citation>
    <scope>NUCLEOTIDE SEQUENCE [LARGE SCALE GENOMIC DNA]</scope>
</reference>
<dbReference type="Proteomes" id="UP000228934">
    <property type="component" value="Unassembled WGS sequence"/>
</dbReference>
<keyword evidence="1" id="KW-0472">Membrane</keyword>
<evidence type="ECO:0000256" key="1">
    <source>
        <dbReference type="SAM" id="Phobius"/>
    </source>
</evidence>
<proteinExistence type="predicted"/>
<evidence type="ECO:0000313" key="2">
    <source>
        <dbReference type="EMBL" id="PIO33602.1"/>
    </source>
</evidence>
<feature type="non-terminal residue" evidence="2">
    <location>
        <position position="1"/>
    </location>
</feature>
<dbReference type="AlphaFoldDB" id="A0A2G9S0F8"/>
<accession>A0A2G9S0F8</accession>
<dbReference type="EMBL" id="KV927529">
    <property type="protein sequence ID" value="PIO33602.1"/>
    <property type="molecule type" value="Genomic_DNA"/>
</dbReference>
<sequence length="71" mass="7977">TPEAIGFLSAVGVFVVLLAILFLFINKKLCFENSGDLPCLDQRGRRKRPKERSGVLQGLAHRLKLLTRLQN</sequence>
<organism evidence="2 3">
    <name type="scientific">Aquarana catesbeiana</name>
    <name type="common">American bullfrog</name>
    <name type="synonym">Rana catesbeiana</name>
    <dbReference type="NCBI Taxonomy" id="8400"/>
    <lineage>
        <taxon>Eukaryota</taxon>
        <taxon>Metazoa</taxon>
        <taxon>Chordata</taxon>
        <taxon>Craniata</taxon>
        <taxon>Vertebrata</taxon>
        <taxon>Euteleostomi</taxon>
        <taxon>Amphibia</taxon>
        <taxon>Batrachia</taxon>
        <taxon>Anura</taxon>
        <taxon>Neobatrachia</taxon>
        <taxon>Ranoidea</taxon>
        <taxon>Ranidae</taxon>
        <taxon>Aquarana</taxon>
    </lineage>
</organism>
<gene>
    <name evidence="2" type="ORF">AB205_0071620</name>
</gene>
<protein>
    <submittedName>
        <fullName evidence="2">Uncharacterized protein</fullName>
    </submittedName>
</protein>
<keyword evidence="3" id="KW-1185">Reference proteome</keyword>
<feature type="transmembrane region" description="Helical" evidence="1">
    <location>
        <begin position="6"/>
        <end position="25"/>
    </location>
</feature>
<name>A0A2G9S0F8_AQUCT</name>